<keyword evidence="2" id="KW-1185">Reference proteome</keyword>
<name>A0ABR3JYI3_9AGAR</name>
<gene>
    <name evidence="1" type="ORF">HGRIS_005681</name>
</gene>
<dbReference type="Proteomes" id="UP001556367">
    <property type="component" value="Unassembled WGS sequence"/>
</dbReference>
<organism evidence="1 2">
    <name type="scientific">Hohenbuehelia grisea</name>
    <dbReference type="NCBI Taxonomy" id="104357"/>
    <lineage>
        <taxon>Eukaryota</taxon>
        <taxon>Fungi</taxon>
        <taxon>Dikarya</taxon>
        <taxon>Basidiomycota</taxon>
        <taxon>Agaricomycotina</taxon>
        <taxon>Agaricomycetes</taxon>
        <taxon>Agaricomycetidae</taxon>
        <taxon>Agaricales</taxon>
        <taxon>Pleurotineae</taxon>
        <taxon>Pleurotaceae</taxon>
        <taxon>Hohenbuehelia</taxon>
    </lineage>
</organism>
<proteinExistence type="predicted"/>
<dbReference type="EMBL" id="JASNQZ010000001">
    <property type="protein sequence ID" value="KAL0960652.1"/>
    <property type="molecule type" value="Genomic_DNA"/>
</dbReference>
<evidence type="ECO:0000313" key="2">
    <source>
        <dbReference type="Proteomes" id="UP001556367"/>
    </source>
</evidence>
<evidence type="ECO:0000313" key="1">
    <source>
        <dbReference type="EMBL" id="KAL0960652.1"/>
    </source>
</evidence>
<reference evidence="2" key="1">
    <citation type="submission" date="2024-06" db="EMBL/GenBank/DDBJ databases">
        <title>Multi-omics analyses provide insights into the biosynthesis of the anticancer antibiotic pleurotin in Hohenbuehelia grisea.</title>
        <authorList>
            <person name="Weaver J.A."/>
            <person name="Alberti F."/>
        </authorList>
    </citation>
    <scope>NUCLEOTIDE SEQUENCE [LARGE SCALE GENOMIC DNA]</scope>
    <source>
        <strain evidence="2">T-177</strain>
    </source>
</reference>
<protein>
    <submittedName>
        <fullName evidence="1">Uncharacterized protein</fullName>
    </submittedName>
</protein>
<sequence>MLLLTDHTDRESSVPLRPLPYCNVLSMQFSGFLQNLPTRHAVFFSHDGPYTIRLANGGIAHSFGVISHTIWYVNQGHFSTHLPCIG</sequence>
<comment type="caution">
    <text evidence="1">The sequence shown here is derived from an EMBL/GenBank/DDBJ whole genome shotgun (WGS) entry which is preliminary data.</text>
</comment>
<accession>A0ABR3JYI3</accession>